<dbReference type="Pfam" id="PF01750">
    <property type="entry name" value="HycI"/>
    <property type="match status" value="1"/>
</dbReference>
<sequence>MQNKNIVIGIGNLLFCDDGIGVIAINYLRKNYEFKQKLELLDGGTLGFNLAEYFLNYDNVFIVDTISIDDKAGEIYKIPSDELLNSSRYKNTAHEVEVVEMLEICELHGKRANITLFGIIPQDINSIGIGLSEVLHRKFDLLIQTLLKEVEILGIEVVKKDNVLLAEIIDELRL</sequence>
<accession>E0UTJ1</accession>
<dbReference type="CDD" id="cd06062">
    <property type="entry name" value="H2MP_MemB-H2up"/>
    <property type="match status" value="1"/>
</dbReference>
<dbReference type="PANTHER" id="PTHR30302:SF1">
    <property type="entry name" value="HYDROGENASE 2 MATURATION PROTEASE"/>
    <property type="match status" value="1"/>
</dbReference>
<evidence type="ECO:0000256" key="1">
    <source>
        <dbReference type="ARBA" id="ARBA00006814"/>
    </source>
</evidence>
<keyword evidence="5" id="KW-0812">Transmembrane</keyword>
<evidence type="ECO:0000313" key="7">
    <source>
        <dbReference type="Proteomes" id="UP000007803"/>
    </source>
</evidence>
<dbReference type="OrthoDB" id="9792731at2"/>
<dbReference type="Gene3D" id="3.40.50.1450">
    <property type="entry name" value="HybD-like"/>
    <property type="match status" value="1"/>
</dbReference>
<dbReference type="RefSeq" id="WP_013327109.1">
    <property type="nucleotide sequence ID" value="NC_014506.1"/>
</dbReference>
<dbReference type="EMBL" id="CP002205">
    <property type="protein sequence ID" value="ADN09356.1"/>
    <property type="molecule type" value="Genomic_DNA"/>
</dbReference>
<dbReference type="Proteomes" id="UP000007803">
    <property type="component" value="Chromosome"/>
</dbReference>
<dbReference type="HOGENOM" id="CLU_099037_0_1_7"/>
<evidence type="ECO:0000256" key="4">
    <source>
        <dbReference type="ARBA" id="ARBA00022801"/>
    </source>
</evidence>
<keyword evidence="5" id="KW-0472">Membrane</keyword>
<dbReference type="eggNOG" id="COG0680">
    <property type="taxonomic scope" value="Bacteria"/>
</dbReference>
<organism evidence="6 7">
    <name type="scientific">Sulfurimonas autotrophica (strain ATCC BAA-671 / DSM 16294 / JCM 11897 / OK10)</name>
    <dbReference type="NCBI Taxonomy" id="563040"/>
    <lineage>
        <taxon>Bacteria</taxon>
        <taxon>Pseudomonadati</taxon>
        <taxon>Campylobacterota</taxon>
        <taxon>Epsilonproteobacteria</taxon>
        <taxon>Campylobacterales</taxon>
        <taxon>Sulfurimonadaceae</taxon>
        <taxon>Sulfurimonas</taxon>
    </lineage>
</organism>
<keyword evidence="3" id="KW-0064">Aspartyl protease</keyword>
<proteinExistence type="inferred from homology"/>
<keyword evidence="5" id="KW-1133">Transmembrane helix</keyword>
<evidence type="ECO:0000313" key="6">
    <source>
        <dbReference type="EMBL" id="ADN09356.1"/>
    </source>
</evidence>
<evidence type="ECO:0000256" key="2">
    <source>
        <dbReference type="ARBA" id="ARBA00022670"/>
    </source>
</evidence>
<dbReference type="PRINTS" id="PR00446">
    <property type="entry name" value="HYDRGNUPTAKE"/>
</dbReference>
<dbReference type="NCBIfam" id="TIGR00072">
    <property type="entry name" value="hydrog_prot"/>
    <property type="match status" value="1"/>
</dbReference>
<keyword evidence="2 6" id="KW-0645">Protease</keyword>
<name>E0UTJ1_SULAO</name>
<dbReference type="GO" id="GO:0008047">
    <property type="term" value="F:enzyme activator activity"/>
    <property type="evidence" value="ECO:0007669"/>
    <property type="project" value="InterPro"/>
</dbReference>
<dbReference type="InterPro" id="IPR000671">
    <property type="entry name" value="Peptidase_A31"/>
</dbReference>
<dbReference type="STRING" id="563040.Saut_1308"/>
<evidence type="ECO:0000256" key="3">
    <source>
        <dbReference type="ARBA" id="ARBA00022750"/>
    </source>
</evidence>
<keyword evidence="4" id="KW-0378">Hydrolase</keyword>
<dbReference type="GO" id="GO:0004190">
    <property type="term" value="F:aspartic-type endopeptidase activity"/>
    <property type="evidence" value="ECO:0007669"/>
    <property type="project" value="UniProtKB-KW"/>
</dbReference>
<comment type="similarity">
    <text evidence="1">Belongs to the peptidase A31 family.</text>
</comment>
<dbReference type="AlphaFoldDB" id="E0UTJ1"/>
<gene>
    <name evidence="6" type="ordered locus">Saut_1308</name>
</gene>
<dbReference type="KEGG" id="sua:Saut_1308"/>
<keyword evidence="7" id="KW-1185">Reference proteome</keyword>
<dbReference type="SUPFAM" id="SSF53163">
    <property type="entry name" value="HybD-like"/>
    <property type="match status" value="1"/>
</dbReference>
<dbReference type="PANTHER" id="PTHR30302">
    <property type="entry name" value="HYDROGENASE 1 MATURATION PROTEASE"/>
    <property type="match status" value="1"/>
</dbReference>
<dbReference type="InterPro" id="IPR023430">
    <property type="entry name" value="Pept_HybD-like_dom_sf"/>
</dbReference>
<reference evidence="7" key="1">
    <citation type="journal article" date="2010" name="Stand. Genomic Sci.">
        <title>Complete genome sequence of Sulfurimonas autotrophica type strain (OK10).</title>
        <authorList>
            <person name="Sikorski J."/>
            <person name="Munk C."/>
            <person name="Lapidus A."/>
            <person name="Djao O."/>
            <person name="Lucas S."/>
            <person name="Glavina Del Rio T."/>
            <person name="Nolan M."/>
            <person name="Tice H."/>
            <person name="Han C."/>
            <person name="Cheng J."/>
            <person name="Tapia R."/>
            <person name="Goodwin L."/>
            <person name="Pitluck S."/>
            <person name="Liolios K."/>
            <person name="Ivanova N."/>
            <person name="Mavromatis K."/>
            <person name="Mikhailova N."/>
            <person name="Pati A."/>
            <person name="Sims D."/>
            <person name="Meincke L."/>
            <person name="Brettin T."/>
            <person name="Detter J."/>
            <person name="Chen A."/>
            <person name="Palaniappan K."/>
            <person name="Land M."/>
            <person name="Hauser L."/>
            <person name="Chang Y."/>
            <person name="Jeffries C."/>
            <person name="Rohde M."/>
            <person name="Lang E."/>
            <person name="Spring S."/>
            <person name="Goker M."/>
            <person name="Woyke T."/>
            <person name="Bristow J."/>
            <person name="Eisen J."/>
            <person name="Markowitz V."/>
            <person name="Hugenholtz P."/>
            <person name="Kyrpides N."/>
            <person name="Klenk H."/>
        </authorList>
    </citation>
    <scope>NUCLEOTIDE SEQUENCE [LARGE SCALE GENOMIC DNA]</scope>
    <source>
        <strain evidence="7">ATCC BAA-671 / DSM 16294 / JCM 11897 / OK10</strain>
    </source>
</reference>
<dbReference type="GO" id="GO:0016485">
    <property type="term" value="P:protein processing"/>
    <property type="evidence" value="ECO:0007669"/>
    <property type="project" value="TreeGrafter"/>
</dbReference>
<evidence type="ECO:0000256" key="5">
    <source>
        <dbReference type="SAM" id="Phobius"/>
    </source>
</evidence>
<protein>
    <submittedName>
        <fullName evidence="6">Hydrogenase maturation protease</fullName>
    </submittedName>
</protein>
<feature type="transmembrane region" description="Helical" evidence="5">
    <location>
        <begin position="6"/>
        <end position="28"/>
    </location>
</feature>